<name>A0A0G2J582_9EURO</name>
<reference evidence="2" key="1">
    <citation type="journal article" date="2015" name="PLoS Genet.">
        <title>The dynamic genome and transcriptome of the human fungal pathogen Blastomyces and close relative Emmonsia.</title>
        <authorList>
            <person name="Munoz J.F."/>
            <person name="Gauthier G.M."/>
            <person name="Desjardins C.A."/>
            <person name="Gallo J.E."/>
            <person name="Holder J."/>
            <person name="Sullivan T.D."/>
            <person name="Marty A.J."/>
            <person name="Carmen J.C."/>
            <person name="Chen Z."/>
            <person name="Ding L."/>
            <person name="Gujja S."/>
            <person name="Magrini V."/>
            <person name="Misas E."/>
            <person name="Mitreva M."/>
            <person name="Priest M."/>
            <person name="Saif S."/>
            <person name="Whiston E.A."/>
            <person name="Young S."/>
            <person name="Zeng Q."/>
            <person name="Goldman W.E."/>
            <person name="Mardis E.R."/>
            <person name="Taylor J.W."/>
            <person name="McEwen J.G."/>
            <person name="Clay O.K."/>
            <person name="Klein B.S."/>
            <person name="Cuomo C.A."/>
        </authorList>
    </citation>
    <scope>NUCLEOTIDE SEQUENCE [LARGE SCALE GENOMIC DNA]</scope>
    <source>
        <strain evidence="2">UAMH 3008</strain>
    </source>
</reference>
<sequence>MQKASLDVIHMIVQHLHYCDLAQLALTNRAISAICIQEIYREIQIDISLNQRIRRQSWNLLITLFWKDELAALVQSLTVCGKAHAQDADLKGIYSFLKKILMRCNILQSLAVTATGIDCRNFIDCLNPSLQHLMLPSLCPSWVVPQLQSLSLYAIRNQQDLDYILQHLDFKKISKLHLTRQEICNSVIKPPHIVSQLRSLCLERVDLSEWPSEAPWRLSHLGLLQCQDVGSSIARLLNCAIPNINQLELSSLHVHIDATDISIFKTCIWHLNLRKLKFRILNWNPTEFMVKATIMDVLPSSPALEQLAFEIFDVHHNRVFSTLSEMKYIIRQHQSLTHLGFAIAWFKANEQGRKRVKPVKSQLKALHLHVRCCYRFSECLSLARRACRPFLSQHHSLTVRVGPRASDVVWNIMKGKNDRSYAVITTSSLRDAPGFLMEEMS</sequence>
<dbReference type="VEuPathDB" id="FungiDB:EMCG_07743"/>
<evidence type="ECO:0008006" key="3">
    <source>
        <dbReference type="Google" id="ProtNLM"/>
    </source>
</evidence>
<dbReference type="Proteomes" id="UP000034164">
    <property type="component" value="Unassembled WGS sequence"/>
</dbReference>
<dbReference type="EMBL" id="LCZI01000462">
    <property type="protein sequence ID" value="KKZ66519.1"/>
    <property type="molecule type" value="Genomic_DNA"/>
</dbReference>
<gene>
    <name evidence="1" type="ORF">EMCG_07743</name>
</gene>
<protein>
    <recommendedName>
        <fullName evidence="3">F-box domain-containing protein</fullName>
    </recommendedName>
</protein>
<comment type="caution">
    <text evidence="1">The sequence shown here is derived from an EMBL/GenBank/DDBJ whole genome shotgun (WGS) entry which is preliminary data.</text>
</comment>
<evidence type="ECO:0000313" key="2">
    <source>
        <dbReference type="Proteomes" id="UP000034164"/>
    </source>
</evidence>
<proteinExistence type="predicted"/>
<dbReference type="AlphaFoldDB" id="A0A0G2J582"/>
<organism evidence="1 2">
    <name type="scientific">[Emmonsia] crescens</name>
    <dbReference type="NCBI Taxonomy" id="73230"/>
    <lineage>
        <taxon>Eukaryota</taxon>
        <taxon>Fungi</taxon>
        <taxon>Dikarya</taxon>
        <taxon>Ascomycota</taxon>
        <taxon>Pezizomycotina</taxon>
        <taxon>Eurotiomycetes</taxon>
        <taxon>Eurotiomycetidae</taxon>
        <taxon>Onygenales</taxon>
        <taxon>Ajellomycetaceae</taxon>
        <taxon>Emergomyces</taxon>
    </lineage>
</organism>
<evidence type="ECO:0000313" key="1">
    <source>
        <dbReference type="EMBL" id="KKZ66519.1"/>
    </source>
</evidence>
<accession>A0A0G2J582</accession>